<proteinExistence type="predicted"/>
<protein>
    <submittedName>
        <fullName evidence="1">Uncharacterized protein</fullName>
    </submittedName>
</protein>
<organism evidence="1 2">
    <name type="scientific">Dreissena polymorpha</name>
    <name type="common">Zebra mussel</name>
    <name type="synonym">Mytilus polymorpha</name>
    <dbReference type="NCBI Taxonomy" id="45954"/>
    <lineage>
        <taxon>Eukaryota</taxon>
        <taxon>Metazoa</taxon>
        <taxon>Spiralia</taxon>
        <taxon>Lophotrochozoa</taxon>
        <taxon>Mollusca</taxon>
        <taxon>Bivalvia</taxon>
        <taxon>Autobranchia</taxon>
        <taxon>Heteroconchia</taxon>
        <taxon>Euheterodonta</taxon>
        <taxon>Imparidentia</taxon>
        <taxon>Neoheterodontei</taxon>
        <taxon>Myida</taxon>
        <taxon>Dreissenoidea</taxon>
        <taxon>Dreissenidae</taxon>
        <taxon>Dreissena</taxon>
    </lineage>
</organism>
<reference evidence="1" key="1">
    <citation type="journal article" date="2019" name="bioRxiv">
        <title>The Genome of the Zebra Mussel, Dreissena polymorpha: A Resource for Invasive Species Research.</title>
        <authorList>
            <person name="McCartney M.A."/>
            <person name="Auch B."/>
            <person name="Kono T."/>
            <person name="Mallez S."/>
            <person name="Zhang Y."/>
            <person name="Obille A."/>
            <person name="Becker A."/>
            <person name="Abrahante J.E."/>
            <person name="Garbe J."/>
            <person name="Badalamenti J.P."/>
            <person name="Herman A."/>
            <person name="Mangelson H."/>
            <person name="Liachko I."/>
            <person name="Sullivan S."/>
            <person name="Sone E.D."/>
            <person name="Koren S."/>
            <person name="Silverstein K.A.T."/>
            <person name="Beckman K.B."/>
            <person name="Gohl D.M."/>
        </authorList>
    </citation>
    <scope>NUCLEOTIDE SEQUENCE</scope>
    <source>
        <strain evidence="1">Duluth1</strain>
        <tissue evidence="1">Whole animal</tissue>
    </source>
</reference>
<name>A0A9D4BK18_DREPO</name>
<reference evidence="1" key="2">
    <citation type="submission" date="2020-11" db="EMBL/GenBank/DDBJ databases">
        <authorList>
            <person name="McCartney M.A."/>
            <person name="Auch B."/>
            <person name="Kono T."/>
            <person name="Mallez S."/>
            <person name="Becker A."/>
            <person name="Gohl D.M."/>
            <person name="Silverstein K.A.T."/>
            <person name="Koren S."/>
            <person name="Bechman K.B."/>
            <person name="Herman A."/>
            <person name="Abrahante J.E."/>
            <person name="Garbe J."/>
        </authorList>
    </citation>
    <scope>NUCLEOTIDE SEQUENCE</scope>
    <source>
        <strain evidence="1">Duluth1</strain>
        <tissue evidence="1">Whole animal</tissue>
    </source>
</reference>
<evidence type="ECO:0000313" key="2">
    <source>
        <dbReference type="Proteomes" id="UP000828390"/>
    </source>
</evidence>
<evidence type="ECO:0000313" key="1">
    <source>
        <dbReference type="EMBL" id="KAH3706546.1"/>
    </source>
</evidence>
<dbReference type="EMBL" id="JAIWYP010000014">
    <property type="protein sequence ID" value="KAH3706546.1"/>
    <property type="molecule type" value="Genomic_DNA"/>
</dbReference>
<sequence>MFGFLVSHNTNSMIIRHVCDAIIVEFTAELIHCPETPGEWTNIAKSLASDGSCTTVLVPWTVSTSAYSILGLAAPCATTTKVTIP</sequence>
<gene>
    <name evidence="1" type="ORF">DPMN_065933</name>
</gene>
<dbReference type="Proteomes" id="UP000828390">
    <property type="component" value="Unassembled WGS sequence"/>
</dbReference>
<accession>A0A9D4BK18</accession>
<keyword evidence="2" id="KW-1185">Reference proteome</keyword>
<dbReference type="AlphaFoldDB" id="A0A9D4BK18"/>
<comment type="caution">
    <text evidence="1">The sequence shown here is derived from an EMBL/GenBank/DDBJ whole genome shotgun (WGS) entry which is preliminary data.</text>
</comment>